<protein>
    <submittedName>
        <fullName evidence="2">Uncharacterized protein</fullName>
    </submittedName>
</protein>
<evidence type="ECO:0000256" key="1">
    <source>
        <dbReference type="SAM" id="MobiDB-lite"/>
    </source>
</evidence>
<dbReference type="Proteomes" id="UP001500575">
    <property type="component" value="Unassembled WGS sequence"/>
</dbReference>
<name>A0ABP5K8C2_9ACTN</name>
<feature type="compositionally biased region" description="Low complexity" evidence="1">
    <location>
        <begin position="20"/>
        <end position="29"/>
    </location>
</feature>
<dbReference type="EMBL" id="BAAAQQ010000013">
    <property type="protein sequence ID" value="GAA2128776.1"/>
    <property type="molecule type" value="Genomic_DNA"/>
</dbReference>
<proteinExistence type="predicted"/>
<feature type="region of interest" description="Disordered" evidence="1">
    <location>
        <begin position="1"/>
        <end position="45"/>
    </location>
</feature>
<organism evidence="2 3">
    <name type="scientific">Nocardioides bigeumensis</name>
    <dbReference type="NCBI Taxonomy" id="433657"/>
    <lineage>
        <taxon>Bacteria</taxon>
        <taxon>Bacillati</taxon>
        <taxon>Actinomycetota</taxon>
        <taxon>Actinomycetes</taxon>
        <taxon>Propionibacteriales</taxon>
        <taxon>Nocardioidaceae</taxon>
        <taxon>Nocardioides</taxon>
    </lineage>
</organism>
<comment type="caution">
    <text evidence="2">The sequence shown here is derived from an EMBL/GenBank/DDBJ whole genome shotgun (WGS) entry which is preliminary data.</text>
</comment>
<reference evidence="3" key="1">
    <citation type="journal article" date="2019" name="Int. J. Syst. Evol. Microbiol.">
        <title>The Global Catalogue of Microorganisms (GCM) 10K type strain sequencing project: providing services to taxonomists for standard genome sequencing and annotation.</title>
        <authorList>
            <consortium name="The Broad Institute Genomics Platform"/>
            <consortium name="The Broad Institute Genome Sequencing Center for Infectious Disease"/>
            <person name="Wu L."/>
            <person name="Ma J."/>
        </authorList>
    </citation>
    <scope>NUCLEOTIDE SEQUENCE [LARGE SCALE GENOMIC DNA]</scope>
    <source>
        <strain evidence="3">JCM 16021</strain>
    </source>
</reference>
<accession>A0ABP5K8C2</accession>
<evidence type="ECO:0000313" key="3">
    <source>
        <dbReference type="Proteomes" id="UP001500575"/>
    </source>
</evidence>
<keyword evidence="3" id="KW-1185">Reference proteome</keyword>
<gene>
    <name evidence="2" type="ORF">GCM10009843_29640</name>
</gene>
<sequence length="167" mass="17341">MGAGACGTRDSSDEPAEEVATTPSTSPATGTDQEDGGATIPDGTYTKVVTMPDADRLGLSRDTALEFLGDDGELNVELTIDGDDYAQFSDDGDAPLTQGDGGTAAYDEAGNWVITSDSSGCPGCVTTWAWSLEGPVLSLEMIETTEAGDPENVLISRLVFEGEFTSR</sequence>
<evidence type="ECO:0000313" key="2">
    <source>
        <dbReference type="EMBL" id="GAA2128776.1"/>
    </source>
</evidence>